<dbReference type="SUPFAM" id="SSF56935">
    <property type="entry name" value="Porins"/>
    <property type="match status" value="1"/>
</dbReference>
<dbReference type="Proteomes" id="UP001195941">
    <property type="component" value="Unassembled WGS sequence"/>
</dbReference>
<evidence type="ECO:0000256" key="7">
    <source>
        <dbReference type="ARBA" id="ARBA00023065"/>
    </source>
</evidence>
<gene>
    <name evidence="17" type="ORF">IT775_09170</name>
</gene>
<dbReference type="InterPro" id="IPR039426">
    <property type="entry name" value="TonB-dep_rcpt-like"/>
</dbReference>
<evidence type="ECO:0000256" key="3">
    <source>
        <dbReference type="ARBA" id="ARBA00022452"/>
    </source>
</evidence>
<comment type="similarity">
    <text evidence="11 12">Belongs to the TonB-dependent receptor family.</text>
</comment>
<evidence type="ECO:0000256" key="1">
    <source>
        <dbReference type="ARBA" id="ARBA00004571"/>
    </source>
</evidence>
<dbReference type="Gene3D" id="2.40.170.20">
    <property type="entry name" value="TonB-dependent receptor, beta-barrel domain"/>
    <property type="match status" value="1"/>
</dbReference>
<keyword evidence="9 11" id="KW-0472">Membrane</keyword>
<keyword evidence="14" id="KW-0732">Signal</keyword>
<keyword evidence="5 11" id="KW-0812">Transmembrane</keyword>
<evidence type="ECO:0000259" key="16">
    <source>
        <dbReference type="Pfam" id="PF07715"/>
    </source>
</evidence>
<evidence type="ECO:0000256" key="14">
    <source>
        <dbReference type="SAM" id="SignalP"/>
    </source>
</evidence>
<dbReference type="InterPro" id="IPR012910">
    <property type="entry name" value="Plug_dom"/>
</dbReference>
<keyword evidence="4" id="KW-0410">Iron transport</keyword>
<evidence type="ECO:0000256" key="9">
    <source>
        <dbReference type="ARBA" id="ARBA00023136"/>
    </source>
</evidence>
<evidence type="ECO:0000256" key="12">
    <source>
        <dbReference type="RuleBase" id="RU003357"/>
    </source>
</evidence>
<evidence type="ECO:0000256" key="2">
    <source>
        <dbReference type="ARBA" id="ARBA00022448"/>
    </source>
</evidence>
<evidence type="ECO:0000259" key="15">
    <source>
        <dbReference type="Pfam" id="PF00593"/>
    </source>
</evidence>
<feature type="domain" description="TonB-dependent receptor plug" evidence="16">
    <location>
        <begin position="139"/>
        <end position="237"/>
    </location>
</feature>
<feature type="compositionally biased region" description="Low complexity" evidence="13">
    <location>
        <begin position="40"/>
        <end position="62"/>
    </location>
</feature>
<evidence type="ECO:0000313" key="17">
    <source>
        <dbReference type="EMBL" id="MBR9651291.1"/>
    </source>
</evidence>
<dbReference type="PANTHER" id="PTHR32552:SF81">
    <property type="entry name" value="TONB-DEPENDENT OUTER MEMBRANE RECEPTOR"/>
    <property type="match status" value="1"/>
</dbReference>
<feature type="domain" description="TonB-dependent receptor-like beta-barrel" evidence="15">
    <location>
        <begin position="328"/>
        <end position="732"/>
    </location>
</feature>
<keyword evidence="8 12" id="KW-0798">TonB box</keyword>
<feature type="region of interest" description="Disordered" evidence="13">
    <location>
        <begin position="39"/>
        <end position="63"/>
    </location>
</feature>
<dbReference type="Gene3D" id="2.170.130.10">
    <property type="entry name" value="TonB-dependent receptor, plug domain"/>
    <property type="match status" value="1"/>
</dbReference>
<evidence type="ECO:0000313" key="18">
    <source>
        <dbReference type="Proteomes" id="UP001195941"/>
    </source>
</evidence>
<evidence type="ECO:0000256" key="4">
    <source>
        <dbReference type="ARBA" id="ARBA00022496"/>
    </source>
</evidence>
<keyword evidence="17" id="KW-0675">Receptor</keyword>
<evidence type="ECO:0000256" key="6">
    <source>
        <dbReference type="ARBA" id="ARBA00023004"/>
    </source>
</evidence>
<keyword evidence="10 11" id="KW-0998">Cell outer membrane</keyword>
<feature type="signal peptide" evidence="14">
    <location>
        <begin position="1"/>
        <end position="36"/>
    </location>
</feature>
<dbReference type="EMBL" id="JADMKU010000006">
    <property type="protein sequence ID" value="MBR9651291.1"/>
    <property type="molecule type" value="Genomic_DNA"/>
</dbReference>
<dbReference type="RefSeq" id="WP_212700809.1">
    <property type="nucleotide sequence ID" value="NZ_JADMKU010000006.1"/>
</dbReference>
<evidence type="ECO:0000256" key="8">
    <source>
        <dbReference type="ARBA" id="ARBA00023077"/>
    </source>
</evidence>
<keyword evidence="7" id="KW-0406">Ion transport</keyword>
<sequence>MTVKIPGARAARPTRALAYALTSTALSLLPLHQAVAQENPTPCEGAECPPAAEQGPQAAETPLPVADDTTDLVLPTVAVEAAAPVPEPAPSPAPRRAPAPVIAAPAPAVVAPAANPESRFAARPARVQERTKIGRLSVDTPLNGTALGREDLETVRSSSAETDLLLRVPGISMIRNIRIPTGGKGYTNNLIDGFSVRSQTLGSFGFLDDVNLWDVEAVEITRGPASVLYSSKAVGGTVNVISRTPPETQETEAFAEMGSNGFTRAGVNLAGPLGSSEELGYSFSLNKLDSDGWRDRSAIEKLGVSGKLVWAPSDRTELTFRAEYQDMYEEHPGRLTQEQFDEDWQQAQYFNLYEDKQSTTLSASLKHEFDANRRVELSYGFSNTSGIDACPAGCSSRIASLLHVEVDHSTHNLRALYEQDFAAMDGKLSLGVDAFQSTKKDDTYWRSTNSFTPTRLGSAYTLDETSVAPFAQYEFSPLEDLRLILGARYENYDLEVDDRSPYTDNDGAEHYSELVTKGGLSWEYAPDSILWASVAEGYFVPSTRDTVTDINARPLPPEHSMTYSVGLRGELMGGDFGYDLGLYHSTIRDQAVSLSCGGDATLCPGNPDGDYPVAAGKVRYQGIETTLHWRASDQWRFDLAHTYARNTYVDFVTDGGDFSGKTAPASPLHHANLRATYAPTEALDIELEADWISAYYTNESNTDRYKRPVLWNLRARYDVDDRVMLFGSVENLFDVKYAKRVSATNDPDPVRGYAEGYSERTFRFGLTARF</sequence>
<dbReference type="CDD" id="cd01347">
    <property type="entry name" value="ligand_gated_channel"/>
    <property type="match status" value="1"/>
</dbReference>
<dbReference type="InterPro" id="IPR037066">
    <property type="entry name" value="Plug_dom_sf"/>
</dbReference>
<proteinExistence type="inferred from homology"/>
<dbReference type="Pfam" id="PF00593">
    <property type="entry name" value="TonB_dep_Rec_b-barrel"/>
    <property type="match status" value="1"/>
</dbReference>
<dbReference type="PANTHER" id="PTHR32552">
    <property type="entry name" value="FERRICHROME IRON RECEPTOR-RELATED"/>
    <property type="match status" value="1"/>
</dbReference>
<keyword evidence="3 11" id="KW-1134">Transmembrane beta strand</keyword>
<organism evidence="17 18">
    <name type="scientific">Thalassovita aquimarina</name>
    <dbReference type="NCBI Taxonomy" id="2785917"/>
    <lineage>
        <taxon>Bacteria</taxon>
        <taxon>Pseudomonadati</taxon>
        <taxon>Pseudomonadota</taxon>
        <taxon>Alphaproteobacteria</taxon>
        <taxon>Rhodobacterales</taxon>
        <taxon>Roseobacteraceae</taxon>
        <taxon>Thalassovita</taxon>
    </lineage>
</organism>
<evidence type="ECO:0000256" key="5">
    <source>
        <dbReference type="ARBA" id="ARBA00022692"/>
    </source>
</evidence>
<protein>
    <submittedName>
        <fullName evidence="17">TonB-dependent receptor</fullName>
    </submittedName>
</protein>
<accession>A0ABS5HQP0</accession>
<feature type="chain" id="PRO_5045599838" evidence="14">
    <location>
        <begin position="37"/>
        <end position="770"/>
    </location>
</feature>
<dbReference type="Pfam" id="PF07715">
    <property type="entry name" value="Plug"/>
    <property type="match status" value="1"/>
</dbReference>
<dbReference type="PROSITE" id="PS52016">
    <property type="entry name" value="TONB_DEPENDENT_REC_3"/>
    <property type="match status" value="1"/>
</dbReference>
<dbReference type="InterPro" id="IPR036942">
    <property type="entry name" value="Beta-barrel_TonB_sf"/>
</dbReference>
<name>A0ABS5HQP0_9RHOB</name>
<keyword evidence="6" id="KW-0408">Iron</keyword>
<reference evidence="17 18" key="1">
    <citation type="journal article" date="2021" name="Arch. Microbiol.">
        <title>Thalassobius aquimarinus sp. nov., isolated from the Sea of Japan seashore.</title>
        <authorList>
            <person name="Kurilenko V.V."/>
            <person name="Romanenko L.A."/>
            <person name="Chernysheva N.Y."/>
            <person name="Velansky P.V."/>
            <person name="Tekutyeva L.A."/>
            <person name="Isaeva M.P."/>
            <person name="Mikhailov V.V."/>
        </authorList>
    </citation>
    <scope>NUCLEOTIDE SEQUENCE [LARGE SCALE GENOMIC DNA]</scope>
    <source>
        <strain evidence="17 18">KMM 8518</strain>
    </source>
</reference>
<comment type="caution">
    <text evidence="17">The sequence shown here is derived from an EMBL/GenBank/DDBJ whole genome shotgun (WGS) entry which is preliminary data.</text>
</comment>
<evidence type="ECO:0000256" key="10">
    <source>
        <dbReference type="ARBA" id="ARBA00023237"/>
    </source>
</evidence>
<comment type="subcellular location">
    <subcellularLocation>
        <location evidence="1 11">Cell outer membrane</location>
        <topology evidence="1 11">Multi-pass membrane protein</topology>
    </subcellularLocation>
</comment>
<evidence type="ECO:0000256" key="11">
    <source>
        <dbReference type="PROSITE-ProRule" id="PRU01360"/>
    </source>
</evidence>
<dbReference type="InterPro" id="IPR000531">
    <property type="entry name" value="Beta-barrel_TonB"/>
</dbReference>
<keyword evidence="18" id="KW-1185">Reference proteome</keyword>
<keyword evidence="2 11" id="KW-0813">Transport</keyword>
<evidence type="ECO:0000256" key="13">
    <source>
        <dbReference type="SAM" id="MobiDB-lite"/>
    </source>
</evidence>